<feature type="transmembrane region" description="Helical" evidence="1">
    <location>
        <begin position="119"/>
        <end position="141"/>
    </location>
</feature>
<keyword evidence="3" id="KW-1185">Reference proteome</keyword>
<dbReference type="EMBL" id="JARIHO010000006">
    <property type="protein sequence ID" value="KAJ7359966.1"/>
    <property type="molecule type" value="Genomic_DNA"/>
</dbReference>
<keyword evidence="1" id="KW-1133">Transmembrane helix</keyword>
<gene>
    <name evidence="2" type="ORF">DFH08DRAFT_953055</name>
</gene>
<evidence type="ECO:0000313" key="3">
    <source>
        <dbReference type="Proteomes" id="UP001218218"/>
    </source>
</evidence>
<dbReference type="Proteomes" id="UP001218218">
    <property type="component" value="Unassembled WGS sequence"/>
</dbReference>
<feature type="transmembrane region" description="Helical" evidence="1">
    <location>
        <begin position="29"/>
        <end position="52"/>
    </location>
</feature>
<keyword evidence="1" id="KW-0812">Transmembrane</keyword>
<proteinExistence type="predicted"/>
<sequence length="333" mass="36589">MNAGIYSVLFYQSVQVLLSRRTPNYKLHLGWMTTLFLLSTIHIALAYAWAFITDTADTAIYELFSLKNPLPVLYLPGDPPSVHRIGILLKIRYTLANALADFIIIYRCYVIWGRLWRPVAFLAIAYVLTCIGGLLGLLPLSGNAERAGMAVCIGTVFFTNVLGAGLAAGRIWWISRRAATFLGSRSRKKYLDLTAILLESGLMYPAALALLIIVYLIPTTPAVSVLIVLAACYHIVGIAPTLIIVRVGLGVSTDDVDRCVTISRGTSGGTSLPDFAAPSRRLDTALELQVRVTREEEEFVGSIYFKAFKLHHLPQSRIGLGHLLKKVISLVIL</sequence>
<organism evidence="2 3">
    <name type="scientific">Mycena albidolilacea</name>
    <dbReference type="NCBI Taxonomy" id="1033008"/>
    <lineage>
        <taxon>Eukaryota</taxon>
        <taxon>Fungi</taxon>
        <taxon>Dikarya</taxon>
        <taxon>Basidiomycota</taxon>
        <taxon>Agaricomycotina</taxon>
        <taxon>Agaricomycetes</taxon>
        <taxon>Agaricomycetidae</taxon>
        <taxon>Agaricales</taxon>
        <taxon>Marasmiineae</taxon>
        <taxon>Mycenaceae</taxon>
        <taxon>Mycena</taxon>
    </lineage>
</organism>
<reference evidence="2" key="1">
    <citation type="submission" date="2023-03" db="EMBL/GenBank/DDBJ databases">
        <title>Massive genome expansion in bonnet fungi (Mycena s.s.) driven by repeated elements and novel gene families across ecological guilds.</title>
        <authorList>
            <consortium name="Lawrence Berkeley National Laboratory"/>
            <person name="Harder C.B."/>
            <person name="Miyauchi S."/>
            <person name="Viragh M."/>
            <person name="Kuo A."/>
            <person name="Thoen E."/>
            <person name="Andreopoulos B."/>
            <person name="Lu D."/>
            <person name="Skrede I."/>
            <person name="Drula E."/>
            <person name="Henrissat B."/>
            <person name="Morin E."/>
            <person name="Kohler A."/>
            <person name="Barry K."/>
            <person name="LaButti K."/>
            <person name="Morin E."/>
            <person name="Salamov A."/>
            <person name="Lipzen A."/>
            <person name="Mereny Z."/>
            <person name="Hegedus B."/>
            <person name="Baldrian P."/>
            <person name="Stursova M."/>
            <person name="Weitz H."/>
            <person name="Taylor A."/>
            <person name="Grigoriev I.V."/>
            <person name="Nagy L.G."/>
            <person name="Martin F."/>
            <person name="Kauserud H."/>
        </authorList>
    </citation>
    <scope>NUCLEOTIDE SEQUENCE</scope>
    <source>
        <strain evidence="2">CBHHK002</strain>
    </source>
</reference>
<feature type="transmembrane region" description="Helical" evidence="1">
    <location>
        <begin position="147"/>
        <end position="169"/>
    </location>
</feature>
<evidence type="ECO:0000256" key="1">
    <source>
        <dbReference type="SAM" id="Phobius"/>
    </source>
</evidence>
<protein>
    <submittedName>
        <fullName evidence="2">Uncharacterized protein</fullName>
    </submittedName>
</protein>
<name>A0AAD7AJ77_9AGAR</name>
<keyword evidence="1" id="KW-0472">Membrane</keyword>
<evidence type="ECO:0000313" key="2">
    <source>
        <dbReference type="EMBL" id="KAJ7359966.1"/>
    </source>
</evidence>
<feature type="transmembrane region" description="Helical" evidence="1">
    <location>
        <begin position="190"/>
        <end position="217"/>
    </location>
</feature>
<dbReference type="AlphaFoldDB" id="A0AAD7AJ77"/>
<accession>A0AAD7AJ77</accession>
<feature type="transmembrane region" description="Helical" evidence="1">
    <location>
        <begin position="223"/>
        <end position="245"/>
    </location>
</feature>
<comment type="caution">
    <text evidence="2">The sequence shown here is derived from an EMBL/GenBank/DDBJ whole genome shotgun (WGS) entry which is preliminary data.</text>
</comment>